<organism evidence="1 2">
    <name type="scientific">Porphyromonas somerae</name>
    <dbReference type="NCBI Taxonomy" id="322095"/>
    <lineage>
        <taxon>Bacteria</taxon>
        <taxon>Pseudomonadati</taxon>
        <taxon>Bacteroidota</taxon>
        <taxon>Bacteroidia</taxon>
        <taxon>Bacteroidales</taxon>
        <taxon>Porphyromonadaceae</taxon>
        <taxon>Porphyromonas</taxon>
    </lineage>
</organism>
<accession>A0A134B9H4</accession>
<dbReference type="Proteomes" id="UP000070224">
    <property type="component" value="Unassembled WGS sequence"/>
</dbReference>
<proteinExistence type="predicted"/>
<evidence type="ECO:0000313" key="2">
    <source>
        <dbReference type="Proteomes" id="UP000070224"/>
    </source>
</evidence>
<keyword evidence="2" id="KW-1185">Reference proteome</keyword>
<comment type="caution">
    <text evidence="1">The sequence shown here is derived from an EMBL/GenBank/DDBJ whole genome shotgun (WGS) entry which is preliminary data.</text>
</comment>
<gene>
    <name evidence="1" type="ORF">HMPREF3185_00878</name>
</gene>
<evidence type="ECO:0000313" key="1">
    <source>
        <dbReference type="EMBL" id="KXB76587.1"/>
    </source>
</evidence>
<dbReference type="AlphaFoldDB" id="A0A134B9H4"/>
<dbReference type="EMBL" id="LSDK01000059">
    <property type="protein sequence ID" value="KXB76587.1"/>
    <property type="molecule type" value="Genomic_DNA"/>
</dbReference>
<dbReference type="PATRIC" id="fig|322095.3.peg.867"/>
<sequence>MQYVGELASSFDGLEGTPAAGTTWRFCFSSLSPRMVLMLIFV</sequence>
<dbReference type="STRING" id="322095.HMPREF3185_00878"/>
<name>A0A134B9H4_9PORP</name>
<protein>
    <submittedName>
        <fullName evidence="1">Uncharacterized protein</fullName>
    </submittedName>
</protein>
<reference evidence="2" key="1">
    <citation type="submission" date="2016-01" db="EMBL/GenBank/DDBJ databases">
        <authorList>
            <person name="Mitreva M."/>
            <person name="Pepin K.H."/>
            <person name="Mihindukulasuriya K.A."/>
            <person name="Fulton R."/>
            <person name="Fronick C."/>
            <person name="O'Laughlin M."/>
            <person name="Miner T."/>
            <person name="Herter B."/>
            <person name="Rosa B.A."/>
            <person name="Cordes M."/>
            <person name="Tomlinson C."/>
            <person name="Wollam A."/>
            <person name="Palsikar V.B."/>
            <person name="Mardis E.R."/>
            <person name="Wilson R.K."/>
        </authorList>
    </citation>
    <scope>NUCLEOTIDE SEQUENCE [LARGE SCALE GENOMIC DNA]</scope>
    <source>
        <strain evidence="2">KA00683</strain>
    </source>
</reference>